<evidence type="ECO:0000313" key="3">
    <source>
        <dbReference type="Proteomes" id="UP000011511"/>
    </source>
</evidence>
<protein>
    <submittedName>
        <fullName evidence="2">ComEC/Rec2-related domain-containing protein</fullName>
    </submittedName>
</protein>
<proteinExistence type="predicted"/>
<reference evidence="2 3" key="1">
    <citation type="journal article" date="2014" name="PLoS Genet.">
        <title>Phylogenetically driven sequencing of extremely halophilic archaea reveals strategies for static and dynamic osmo-response.</title>
        <authorList>
            <person name="Becker E.A."/>
            <person name="Seitzer P.M."/>
            <person name="Tritt A."/>
            <person name="Larsen D."/>
            <person name="Krusor M."/>
            <person name="Yao A.I."/>
            <person name="Wu D."/>
            <person name="Madern D."/>
            <person name="Eisen J.A."/>
            <person name="Darling A.E."/>
            <person name="Facciotti M.T."/>
        </authorList>
    </citation>
    <scope>NUCLEOTIDE SEQUENCE [LARGE SCALE GENOMIC DNA]</scope>
    <source>
        <strain evidence="2 3">JCM 12890</strain>
    </source>
</reference>
<organism evidence="2 3">
    <name type="scientific">Natrinema altunense (strain JCM 12890 / CGMCC 1.3731 / AJ2)</name>
    <dbReference type="NCBI Taxonomy" id="1227494"/>
    <lineage>
        <taxon>Archaea</taxon>
        <taxon>Methanobacteriati</taxon>
        <taxon>Methanobacteriota</taxon>
        <taxon>Stenosarchaea group</taxon>
        <taxon>Halobacteria</taxon>
        <taxon>Halobacteriales</taxon>
        <taxon>Natrialbaceae</taxon>
        <taxon>Natrinema</taxon>
    </lineage>
</organism>
<gene>
    <name evidence="2" type="ORF">C485_14035</name>
</gene>
<keyword evidence="3" id="KW-1185">Reference proteome</keyword>
<dbReference type="PATRIC" id="fig|1227494.3.peg.2819"/>
<name>L9ZH63_NATA2</name>
<evidence type="ECO:0000256" key="1">
    <source>
        <dbReference type="SAM" id="Phobius"/>
    </source>
</evidence>
<feature type="transmembrane region" description="Helical" evidence="1">
    <location>
        <begin position="14"/>
        <end position="34"/>
    </location>
</feature>
<sequence>MFGRVNQVLKENDLLHAVIAMLIVFAIDVGFSIYNGEDPSFIEAIGSGVFLGVIYYGGIKYAKS</sequence>
<evidence type="ECO:0000313" key="2">
    <source>
        <dbReference type="EMBL" id="ELY84483.1"/>
    </source>
</evidence>
<accession>L9ZH63</accession>
<keyword evidence="1" id="KW-1133">Transmembrane helix</keyword>
<feature type="transmembrane region" description="Helical" evidence="1">
    <location>
        <begin position="40"/>
        <end position="59"/>
    </location>
</feature>
<dbReference type="EMBL" id="AOIK01000035">
    <property type="protein sequence ID" value="ELY84483.1"/>
    <property type="molecule type" value="Genomic_DNA"/>
</dbReference>
<keyword evidence="1" id="KW-0472">Membrane</keyword>
<dbReference type="AlphaFoldDB" id="L9ZH63"/>
<keyword evidence="1" id="KW-0812">Transmembrane</keyword>
<dbReference type="Proteomes" id="UP000011511">
    <property type="component" value="Unassembled WGS sequence"/>
</dbReference>
<comment type="caution">
    <text evidence="2">The sequence shown here is derived from an EMBL/GenBank/DDBJ whole genome shotgun (WGS) entry which is preliminary data.</text>
</comment>